<keyword evidence="3" id="KW-1185">Reference proteome</keyword>
<organism evidence="2 3">
    <name type="scientific">Kaistia hirudinis</name>
    <dbReference type="NCBI Taxonomy" id="1293440"/>
    <lineage>
        <taxon>Bacteria</taxon>
        <taxon>Pseudomonadati</taxon>
        <taxon>Pseudomonadota</taxon>
        <taxon>Alphaproteobacteria</taxon>
        <taxon>Hyphomicrobiales</taxon>
        <taxon>Kaistiaceae</taxon>
        <taxon>Kaistia</taxon>
    </lineage>
</organism>
<evidence type="ECO:0000256" key="1">
    <source>
        <dbReference type="SAM" id="MobiDB-lite"/>
    </source>
</evidence>
<feature type="compositionally biased region" description="Basic and acidic residues" evidence="1">
    <location>
        <begin position="1"/>
        <end position="12"/>
    </location>
</feature>
<dbReference type="EMBL" id="JACIDS010000004">
    <property type="protein sequence ID" value="MBB3932423.1"/>
    <property type="molecule type" value="Genomic_DNA"/>
</dbReference>
<dbReference type="AntiFam" id="ANF00095">
    <property type="entry name" value="Shadow ORF (opposite ABC transporters)"/>
</dbReference>
<evidence type="ECO:0000313" key="3">
    <source>
        <dbReference type="Proteomes" id="UP000553963"/>
    </source>
</evidence>
<gene>
    <name evidence="2" type="ORF">GGR25_003481</name>
</gene>
<protein>
    <submittedName>
        <fullName evidence="2">Uncharacterized protein</fullName>
    </submittedName>
</protein>
<evidence type="ECO:0000313" key="2">
    <source>
        <dbReference type="EMBL" id="MBB3932423.1"/>
    </source>
</evidence>
<dbReference type="Proteomes" id="UP000553963">
    <property type="component" value="Unassembled WGS sequence"/>
</dbReference>
<reference evidence="2 3" key="1">
    <citation type="submission" date="2020-08" db="EMBL/GenBank/DDBJ databases">
        <title>Genomic Encyclopedia of Type Strains, Phase IV (KMG-IV): sequencing the most valuable type-strain genomes for metagenomic binning, comparative biology and taxonomic classification.</title>
        <authorList>
            <person name="Goeker M."/>
        </authorList>
    </citation>
    <scope>NUCLEOTIDE SEQUENCE [LARGE SCALE GENOMIC DNA]</scope>
    <source>
        <strain evidence="2 3">DSM 25966</strain>
    </source>
</reference>
<name>A0A840AT46_9HYPH</name>
<comment type="caution">
    <text evidence="2">The sequence shown here is derived from an EMBL/GenBank/DDBJ whole genome shotgun (WGS) entry which is preliminary data.</text>
</comment>
<feature type="region of interest" description="Disordered" evidence="1">
    <location>
        <begin position="1"/>
        <end position="21"/>
    </location>
</feature>
<sequence length="108" mass="12040">MVDEISHLHQHADMSGAQPGSRRFRAAREPLPHHVDISTIRLVEAGQAREQSRLAAAGRAKQCDEFTGIDGEIDPAKRRRFVVAVMKEAIEARGDQRRHFTSASRTSP</sequence>
<accession>A0A840AT46</accession>
<dbReference type="AlphaFoldDB" id="A0A840AT46"/>
<proteinExistence type="predicted"/>